<comment type="caution">
    <text evidence="3">The sequence shown here is derived from an EMBL/GenBank/DDBJ whole genome shotgun (WGS) entry which is preliminary data.</text>
</comment>
<sequence>MAFDVVSLGKLLDAYPQDRVHEQLSSFTSINDDVQHFIRETAIQFQRIGLSRTTLVYTTVKGRMVLAGYFSISSKPLTISKKNWSHLSKSVQKRLMPIGYRTAQDNYEVSSILLGQIGKNFEYADQHIITGEQLLALAYREIKRAWEVVGGTMLYLEAKNEPHLRDFYVANGFSQLLMKKQDGDKKPTIPYVSPNKLHLYVKKLSDI</sequence>
<evidence type="ECO:0000313" key="3">
    <source>
        <dbReference type="EMBL" id="MFD1125748.1"/>
    </source>
</evidence>
<evidence type="ECO:0000256" key="1">
    <source>
        <dbReference type="ARBA" id="ARBA00022679"/>
    </source>
</evidence>
<dbReference type="RefSeq" id="WP_121977137.1">
    <property type="nucleotide sequence ID" value="NZ_JBHTLH010000037.1"/>
</dbReference>
<organism evidence="3 4">
    <name type="scientific">Lentilactobacillus raoultii</name>
    <dbReference type="NCBI Taxonomy" id="1987503"/>
    <lineage>
        <taxon>Bacteria</taxon>
        <taxon>Bacillati</taxon>
        <taxon>Bacillota</taxon>
        <taxon>Bacilli</taxon>
        <taxon>Lactobacillales</taxon>
        <taxon>Lactobacillaceae</taxon>
        <taxon>Lentilactobacillus</taxon>
    </lineage>
</organism>
<protein>
    <recommendedName>
        <fullName evidence="5">N-acetyltransferase</fullName>
    </recommendedName>
</protein>
<evidence type="ECO:0000313" key="4">
    <source>
        <dbReference type="Proteomes" id="UP001597156"/>
    </source>
</evidence>
<reference evidence="4" key="1">
    <citation type="journal article" date="2019" name="Int. J. Syst. Evol. Microbiol.">
        <title>The Global Catalogue of Microorganisms (GCM) 10K type strain sequencing project: providing services to taxonomists for standard genome sequencing and annotation.</title>
        <authorList>
            <consortium name="The Broad Institute Genomics Platform"/>
            <consortium name="The Broad Institute Genome Sequencing Center for Infectious Disease"/>
            <person name="Wu L."/>
            <person name="Ma J."/>
        </authorList>
    </citation>
    <scope>NUCLEOTIDE SEQUENCE [LARGE SCALE GENOMIC DNA]</scope>
    <source>
        <strain evidence="4">CCUG 71848</strain>
    </source>
</reference>
<name>A0ABW3PI09_9LACO</name>
<evidence type="ECO:0000256" key="2">
    <source>
        <dbReference type="ARBA" id="ARBA00023315"/>
    </source>
</evidence>
<dbReference type="PANTHER" id="PTHR36449">
    <property type="entry name" value="ACETYLTRANSFERASE-RELATED"/>
    <property type="match status" value="1"/>
</dbReference>
<keyword evidence="2" id="KW-0012">Acyltransferase</keyword>
<keyword evidence="4" id="KW-1185">Reference proteome</keyword>
<accession>A0ABW3PI09</accession>
<dbReference type="Gene3D" id="3.40.630.30">
    <property type="match status" value="1"/>
</dbReference>
<proteinExistence type="predicted"/>
<dbReference type="Proteomes" id="UP001597156">
    <property type="component" value="Unassembled WGS sequence"/>
</dbReference>
<dbReference type="EMBL" id="JBHTLH010000037">
    <property type="protein sequence ID" value="MFD1125748.1"/>
    <property type="molecule type" value="Genomic_DNA"/>
</dbReference>
<keyword evidence="1" id="KW-0808">Transferase</keyword>
<dbReference type="PANTHER" id="PTHR36449:SF1">
    <property type="entry name" value="ACETYLTRANSFERASE"/>
    <property type="match status" value="1"/>
</dbReference>
<evidence type="ECO:0008006" key="5">
    <source>
        <dbReference type="Google" id="ProtNLM"/>
    </source>
</evidence>
<gene>
    <name evidence="3" type="ORF">ACFQ22_10345</name>
</gene>